<organism evidence="1 2">
    <name type="scientific">Araneus ventricosus</name>
    <name type="common">Orbweaver spider</name>
    <name type="synonym">Epeira ventricosa</name>
    <dbReference type="NCBI Taxonomy" id="182803"/>
    <lineage>
        <taxon>Eukaryota</taxon>
        <taxon>Metazoa</taxon>
        <taxon>Ecdysozoa</taxon>
        <taxon>Arthropoda</taxon>
        <taxon>Chelicerata</taxon>
        <taxon>Arachnida</taxon>
        <taxon>Araneae</taxon>
        <taxon>Araneomorphae</taxon>
        <taxon>Entelegynae</taxon>
        <taxon>Araneoidea</taxon>
        <taxon>Araneidae</taxon>
        <taxon>Araneus</taxon>
    </lineage>
</organism>
<evidence type="ECO:0000313" key="1">
    <source>
        <dbReference type="EMBL" id="GBM15777.1"/>
    </source>
</evidence>
<gene>
    <name evidence="1" type="ORF">AVEN_262935_1</name>
</gene>
<evidence type="ECO:0000313" key="2">
    <source>
        <dbReference type="Proteomes" id="UP000499080"/>
    </source>
</evidence>
<sequence length="166" mass="19316">MHPIDYLRDSLVKSPFTINTSEELRRSRRVQGHPPEFGLLQNPIREKLHDSKETAPKLPNDTSSVSVSIAPVPILTYQLPRNSCIFSEDEQEDVNKWLKDFQRIAIYNHLVDQICLANVIFYLAGTARQWFDNNEITFTNFTTFENSLNNRFAKQMTYDAKLRGCY</sequence>
<evidence type="ECO:0008006" key="3">
    <source>
        <dbReference type="Google" id="ProtNLM"/>
    </source>
</evidence>
<proteinExistence type="predicted"/>
<name>A0A4Y2DI10_ARAVE</name>
<protein>
    <recommendedName>
        <fullName evidence="3">Retrotransposon gag domain-containing protein</fullName>
    </recommendedName>
</protein>
<dbReference type="EMBL" id="BGPR01000363">
    <property type="protein sequence ID" value="GBM15777.1"/>
    <property type="molecule type" value="Genomic_DNA"/>
</dbReference>
<keyword evidence="2" id="KW-1185">Reference proteome</keyword>
<dbReference type="Proteomes" id="UP000499080">
    <property type="component" value="Unassembled WGS sequence"/>
</dbReference>
<comment type="caution">
    <text evidence="1">The sequence shown here is derived from an EMBL/GenBank/DDBJ whole genome shotgun (WGS) entry which is preliminary data.</text>
</comment>
<dbReference type="AlphaFoldDB" id="A0A4Y2DI10"/>
<accession>A0A4Y2DI10</accession>
<reference evidence="1 2" key="1">
    <citation type="journal article" date="2019" name="Sci. Rep.">
        <title>Orb-weaving spider Araneus ventricosus genome elucidates the spidroin gene catalogue.</title>
        <authorList>
            <person name="Kono N."/>
            <person name="Nakamura H."/>
            <person name="Ohtoshi R."/>
            <person name="Moran D.A.P."/>
            <person name="Shinohara A."/>
            <person name="Yoshida Y."/>
            <person name="Fujiwara M."/>
            <person name="Mori M."/>
            <person name="Tomita M."/>
            <person name="Arakawa K."/>
        </authorList>
    </citation>
    <scope>NUCLEOTIDE SEQUENCE [LARGE SCALE GENOMIC DNA]</scope>
</reference>
<dbReference type="OrthoDB" id="6773043at2759"/>